<dbReference type="RefSeq" id="WP_115922646.1">
    <property type="nucleotide sequence ID" value="NZ_QTUA01000001.1"/>
</dbReference>
<gene>
    <name evidence="1" type="ORF">DFJ65_1710</name>
</gene>
<sequence length="59" mass="6494">MTPADAADVTDELVTTEHVPVTPDGELPYTAQTGRVVLWKDEVKDDVWQGREPVAQRGC</sequence>
<reference evidence="1 2" key="1">
    <citation type="submission" date="2018-08" db="EMBL/GenBank/DDBJ databases">
        <title>Sequencing the genomes of 1000 actinobacteria strains.</title>
        <authorList>
            <person name="Klenk H.-P."/>
        </authorList>
    </citation>
    <scope>NUCLEOTIDE SEQUENCE [LARGE SCALE GENOMIC DNA]</scope>
    <source>
        <strain evidence="1 2">DSM 22967</strain>
    </source>
</reference>
<keyword evidence="2" id="KW-1185">Reference proteome</keyword>
<accession>A0A3D9UVQ0</accession>
<name>A0A3D9UVQ0_9MICO</name>
<comment type="caution">
    <text evidence="1">The sequence shown here is derived from an EMBL/GenBank/DDBJ whole genome shotgun (WGS) entry which is preliminary data.</text>
</comment>
<protein>
    <submittedName>
        <fullName evidence="1">Uncharacterized protein</fullName>
    </submittedName>
</protein>
<organism evidence="1 2">
    <name type="scientific">Calidifontibacter indicus</name>
    <dbReference type="NCBI Taxonomy" id="419650"/>
    <lineage>
        <taxon>Bacteria</taxon>
        <taxon>Bacillati</taxon>
        <taxon>Actinomycetota</taxon>
        <taxon>Actinomycetes</taxon>
        <taxon>Micrococcales</taxon>
        <taxon>Dermacoccaceae</taxon>
        <taxon>Calidifontibacter</taxon>
    </lineage>
</organism>
<dbReference type="AlphaFoldDB" id="A0A3D9UVQ0"/>
<evidence type="ECO:0000313" key="2">
    <source>
        <dbReference type="Proteomes" id="UP000256253"/>
    </source>
</evidence>
<dbReference type="EMBL" id="QTUA01000001">
    <property type="protein sequence ID" value="REF30695.1"/>
    <property type="molecule type" value="Genomic_DNA"/>
</dbReference>
<proteinExistence type="predicted"/>
<dbReference type="Proteomes" id="UP000256253">
    <property type="component" value="Unassembled WGS sequence"/>
</dbReference>
<evidence type="ECO:0000313" key="1">
    <source>
        <dbReference type="EMBL" id="REF30695.1"/>
    </source>
</evidence>